<protein>
    <submittedName>
        <fullName evidence="2">Winged helix-turn-helix transcriptional regulator</fullName>
    </submittedName>
</protein>
<dbReference type="SUPFAM" id="SSF46689">
    <property type="entry name" value="Homeodomain-like"/>
    <property type="match status" value="1"/>
</dbReference>
<feature type="domain" description="HTH luxR-type" evidence="1">
    <location>
        <begin position="60"/>
        <end position="85"/>
    </location>
</feature>
<dbReference type="OrthoDB" id="9846250at2"/>
<evidence type="ECO:0000259" key="1">
    <source>
        <dbReference type="Pfam" id="PF00196"/>
    </source>
</evidence>
<dbReference type="Pfam" id="PF00196">
    <property type="entry name" value="GerE"/>
    <property type="match status" value="1"/>
</dbReference>
<organism evidence="2 3">
    <name type="scientific">Parablautia muri</name>
    <dbReference type="NCBI Taxonomy" id="2320879"/>
    <lineage>
        <taxon>Bacteria</taxon>
        <taxon>Bacillati</taxon>
        <taxon>Bacillota</taxon>
        <taxon>Clostridia</taxon>
        <taxon>Lachnospirales</taxon>
        <taxon>Lachnospiraceae</taxon>
        <taxon>Parablautia</taxon>
    </lineage>
</organism>
<dbReference type="InterPro" id="IPR000792">
    <property type="entry name" value="Tscrpt_reg_LuxR_C"/>
</dbReference>
<reference evidence="2" key="1">
    <citation type="submission" date="2018-09" db="EMBL/GenBank/DDBJ databases">
        <title>Murine metabolic-syndrome-specific gut microbial biobank.</title>
        <authorList>
            <person name="Liu C."/>
        </authorList>
    </citation>
    <scope>NUCLEOTIDE SEQUENCE</scope>
    <source>
        <strain evidence="2">D42-62</strain>
    </source>
</reference>
<dbReference type="RefSeq" id="WP_160560354.1">
    <property type="nucleotide sequence ID" value="NZ_QZDT01000017.1"/>
</dbReference>
<dbReference type="AlphaFoldDB" id="A0A9X5BGI6"/>
<sequence length="133" mass="15382">MELTKEQLAIWRQQGMTNVEIAEKTGKSVGTVNVLFSRYRIPKRSRAVPEEKRRRLVGMKEKGWSTKEIAEELELSQCTVNNYIKAAGLRPEKDTEMGLPETYIMAVPRIPKITRLVIRGHKYLDVTDYFIRG</sequence>
<proteinExistence type="predicted"/>
<evidence type="ECO:0000313" key="3">
    <source>
        <dbReference type="Proteomes" id="UP001154420"/>
    </source>
</evidence>
<dbReference type="Gene3D" id="1.10.10.10">
    <property type="entry name" value="Winged helix-like DNA-binding domain superfamily/Winged helix DNA-binding domain"/>
    <property type="match status" value="1"/>
</dbReference>
<dbReference type="InterPro" id="IPR036388">
    <property type="entry name" value="WH-like_DNA-bd_sf"/>
</dbReference>
<gene>
    <name evidence="2" type="ORF">D5281_11625</name>
</gene>
<dbReference type="InterPro" id="IPR009057">
    <property type="entry name" value="Homeodomain-like_sf"/>
</dbReference>
<accession>A0A9X5BGI6</accession>
<dbReference type="EMBL" id="QZDT01000017">
    <property type="protein sequence ID" value="NBJ93227.1"/>
    <property type="molecule type" value="Genomic_DNA"/>
</dbReference>
<name>A0A9X5BGI6_9FIRM</name>
<comment type="caution">
    <text evidence="2">The sequence shown here is derived from an EMBL/GenBank/DDBJ whole genome shotgun (WGS) entry which is preliminary data.</text>
</comment>
<keyword evidence="3" id="KW-1185">Reference proteome</keyword>
<dbReference type="Proteomes" id="UP001154420">
    <property type="component" value="Unassembled WGS sequence"/>
</dbReference>
<evidence type="ECO:0000313" key="2">
    <source>
        <dbReference type="EMBL" id="NBJ93227.1"/>
    </source>
</evidence>